<dbReference type="AlphaFoldDB" id="A0AAW4NIM1"/>
<comment type="caution">
    <text evidence="2">The sequence shown here is derived from an EMBL/GenBank/DDBJ whole genome shotgun (WGS) entry which is preliminary data.</text>
</comment>
<gene>
    <name evidence="2" type="ORF">KZY68_01345</name>
</gene>
<evidence type="ECO:0000256" key="1">
    <source>
        <dbReference type="SAM" id="MobiDB-lite"/>
    </source>
</evidence>
<accession>A0AAW4NIM1</accession>
<feature type="region of interest" description="Disordered" evidence="1">
    <location>
        <begin position="54"/>
        <end position="75"/>
    </location>
</feature>
<organism evidence="2 3">
    <name type="scientific">Segatella salivae</name>
    <dbReference type="NCBI Taxonomy" id="228604"/>
    <lineage>
        <taxon>Bacteria</taxon>
        <taxon>Pseudomonadati</taxon>
        <taxon>Bacteroidota</taxon>
        <taxon>Bacteroidia</taxon>
        <taxon>Bacteroidales</taxon>
        <taxon>Prevotellaceae</taxon>
        <taxon>Segatella</taxon>
    </lineage>
</organism>
<dbReference type="RefSeq" id="WP_219427196.1">
    <property type="nucleotide sequence ID" value="NZ_JAHXRD010000001.1"/>
</dbReference>
<evidence type="ECO:0000313" key="3">
    <source>
        <dbReference type="Proteomes" id="UP001196873"/>
    </source>
</evidence>
<evidence type="ECO:0000313" key="2">
    <source>
        <dbReference type="EMBL" id="MBW4864686.1"/>
    </source>
</evidence>
<proteinExistence type="predicted"/>
<dbReference type="EMBL" id="JAHXRF010000001">
    <property type="protein sequence ID" value="MBW4864686.1"/>
    <property type="molecule type" value="Genomic_DNA"/>
</dbReference>
<protein>
    <submittedName>
        <fullName evidence="2">Uncharacterized protein</fullName>
    </submittedName>
</protein>
<name>A0AAW4NIM1_9BACT</name>
<reference evidence="2" key="1">
    <citation type="submission" date="2021-07" db="EMBL/GenBank/DDBJ databases">
        <title>Genomic diversity and antimicrobial resistance of Prevotella spp. isolated from chronic lung disease airways.</title>
        <authorList>
            <person name="Webb K.A."/>
            <person name="Olagoke O.S."/>
            <person name="Baird T."/>
            <person name="Neill J."/>
            <person name="Pham A."/>
            <person name="Wells T.J."/>
            <person name="Ramsay K.A."/>
            <person name="Bell S.C."/>
            <person name="Sarovich D.S."/>
            <person name="Price E.P."/>
        </authorList>
    </citation>
    <scope>NUCLEOTIDE SEQUENCE</scope>
    <source>
        <strain evidence="2">SCHI0047.S.3</strain>
    </source>
</reference>
<feature type="compositionally biased region" description="Polar residues" evidence="1">
    <location>
        <begin position="65"/>
        <end position="75"/>
    </location>
</feature>
<dbReference type="Proteomes" id="UP001196873">
    <property type="component" value="Unassembled WGS sequence"/>
</dbReference>
<sequence length="75" mass="7918">MMMKRKKNYFEPQSILQPIEWTSSLLAGTGGAGNGGFGSGVTPSVSTTVVPFIRGDEEELDGETYDSSNSSQPGS</sequence>